<name>A0A0R3SE03_HYMDI</name>
<reference evidence="2 4" key="2">
    <citation type="submission" date="2018-11" db="EMBL/GenBank/DDBJ databases">
        <authorList>
            <consortium name="Pathogen Informatics"/>
        </authorList>
    </citation>
    <scope>NUCLEOTIDE SEQUENCE [LARGE SCALE GENOMIC DNA]</scope>
</reference>
<keyword evidence="5" id="KW-1185">Reference proteome</keyword>
<feature type="compositionally biased region" description="Basic and acidic residues" evidence="1">
    <location>
        <begin position="93"/>
        <end position="102"/>
    </location>
</feature>
<evidence type="ECO:0000256" key="1">
    <source>
        <dbReference type="SAM" id="MobiDB-lite"/>
    </source>
</evidence>
<dbReference type="EMBL" id="CABIJS010000399">
    <property type="protein sequence ID" value="VUZ50802.1"/>
    <property type="molecule type" value="Genomic_DNA"/>
</dbReference>
<protein>
    <submittedName>
        <fullName evidence="6">Btz domain-containing protein</fullName>
    </submittedName>
</protein>
<accession>A0A0R3SE03</accession>
<gene>
    <name evidence="2" type="ORF">HDID_LOCUS2957</name>
    <name evidence="3" type="ORF">WMSIL1_LOCUS9683</name>
</gene>
<feature type="compositionally biased region" description="Basic and acidic residues" evidence="1">
    <location>
        <begin position="43"/>
        <end position="63"/>
    </location>
</feature>
<feature type="compositionally biased region" description="Basic and acidic residues" evidence="1">
    <location>
        <begin position="174"/>
        <end position="195"/>
    </location>
</feature>
<reference evidence="3 5" key="3">
    <citation type="submission" date="2019-07" db="EMBL/GenBank/DDBJ databases">
        <authorList>
            <person name="Jastrzebski P J."/>
            <person name="Paukszto L."/>
            <person name="Jastrzebski P J."/>
        </authorList>
    </citation>
    <scope>NUCLEOTIDE SEQUENCE [LARGE SCALE GENOMIC DNA]</scope>
    <source>
        <strain evidence="3 5">WMS-il1</strain>
    </source>
</reference>
<dbReference type="Proteomes" id="UP000274504">
    <property type="component" value="Unassembled WGS sequence"/>
</dbReference>
<dbReference type="AlphaFoldDB" id="A0A0R3SE03"/>
<dbReference type="OrthoDB" id="10478903at2759"/>
<evidence type="ECO:0000313" key="3">
    <source>
        <dbReference type="EMBL" id="VUZ50802.1"/>
    </source>
</evidence>
<evidence type="ECO:0000313" key="5">
    <source>
        <dbReference type="Proteomes" id="UP000321570"/>
    </source>
</evidence>
<dbReference type="Proteomes" id="UP000321570">
    <property type="component" value="Unassembled WGS sequence"/>
</dbReference>
<feature type="compositionally biased region" description="Basic and acidic residues" evidence="1">
    <location>
        <begin position="133"/>
        <end position="167"/>
    </location>
</feature>
<sequence>MVPPSGRFRSVRRRSRSPPGVSARSFPTGRHGPRHLRNSDGSPDVRPKFREQPSFNVRRDFAPRRNSLVQDERGSNLGGSYMSRNRGPVNDRPPFDGVDRRPPSVIGPPRRFNRNNTPPPVNGYRDFNGGRGSVREHRRDDSEDRGRRYLDRGDQQSYRNEVRHHFDNNQTMRDAPRGIRSPYERDHWRSADVAHRRSPPRNKPPRLNNLTSPTRYDRSFVDDFRRLRGGHRGTRPFRSGRAAFRSPNRSLLSRR</sequence>
<dbReference type="WBParaSite" id="HDID_0000295901-mRNA-1">
    <property type="protein sequence ID" value="HDID_0000295901-mRNA-1"/>
    <property type="gene ID" value="HDID_0000295901"/>
</dbReference>
<dbReference type="EMBL" id="UYSG01000808">
    <property type="protein sequence ID" value="VDL24503.1"/>
    <property type="molecule type" value="Genomic_DNA"/>
</dbReference>
<feature type="region of interest" description="Disordered" evidence="1">
    <location>
        <begin position="227"/>
        <end position="255"/>
    </location>
</feature>
<evidence type="ECO:0000313" key="4">
    <source>
        <dbReference type="Proteomes" id="UP000274504"/>
    </source>
</evidence>
<feature type="region of interest" description="Disordered" evidence="1">
    <location>
        <begin position="1"/>
        <end position="215"/>
    </location>
</feature>
<organism evidence="6">
    <name type="scientific">Hymenolepis diminuta</name>
    <name type="common">Rat tapeworm</name>
    <dbReference type="NCBI Taxonomy" id="6216"/>
    <lineage>
        <taxon>Eukaryota</taxon>
        <taxon>Metazoa</taxon>
        <taxon>Spiralia</taxon>
        <taxon>Lophotrochozoa</taxon>
        <taxon>Platyhelminthes</taxon>
        <taxon>Cestoda</taxon>
        <taxon>Eucestoda</taxon>
        <taxon>Cyclophyllidea</taxon>
        <taxon>Hymenolepididae</taxon>
        <taxon>Hymenolepis</taxon>
    </lineage>
</organism>
<proteinExistence type="predicted"/>
<reference evidence="6" key="1">
    <citation type="submission" date="2017-02" db="UniProtKB">
        <authorList>
            <consortium name="WormBaseParasite"/>
        </authorList>
    </citation>
    <scope>IDENTIFICATION</scope>
</reference>
<evidence type="ECO:0000313" key="6">
    <source>
        <dbReference type="WBParaSite" id="HDID_0000295901-mRNA-1"/>
    </source>
</evidence>
<evidence type="ECO:0000313" key="2">
    <source>
        <dbReference type="EMBL" id="VDL24503.1"/>
    </source>
</evidence>